<keyword evidence="6" id="KW-1185">Reference proteome</keyword>
<dbReference type="InterPro" id="IPR023796">
    <property type="entry name" value="Serpin_dom"/>
</dbReference>
<proteinExistence type="inferred from homology"/>
<dbReference type="AlphaFoldDB" id="A0AAV5V2D1"/>
<organism evidence="5 6">
    <name type="scientific">Pristionchus fissidentatus</name>
    <dbReference type="NCBI Taxonomy" id="1538716"/>
    <lineage>
        <taxon>Eukaryota</taxon>
        <taxon>Metazoa</taxon>
        <taxon>Ecdysozoa</taxon>
        <taxon>Nematoda</taxon>
        <taxon>Chromadorea</taxon>
        <taxon>Rhabditida</taxon>
        <taxon>Rhabditina</taxon>
        <taxon>Diplogasteromorpha</taxon>
        <taxon>Diplogasteroidea</taxon>
        <taxon>Neodiplogasteridae</taxon>
        <taxon>Pristionchus</taxon>
    </lineage>
</organism>
<dbReference type="InterPro" id="IPR000215">
    <property type="entry name" value="Serpin_fam"/>
</dbReference>
<evidence type="ECO:0000313" key="6">
    <source>
        <dbReference type="Proteomes" id="UP001432322"/>
    </source>
</evidence>
<dbReference type="EMBL" id="BTSY01000001">
    <property type="protein sequence ID" value="GMT12099.1"/>
    <property type="molecule type" value="Genomic_DNA"/>
</dbReference>
<sequence>FRMSASTAFALDLLRAASSHTENFVISPFSLGAALAIVHDGAKEDTKAELTRLLGKELSADEVSSLYSSLTAALTAENSAVTTSVANRFFLDKEFDLKSEYQAHVSKAYGAGVENIDFKDGAGSANHVNSFVSDSTRGMIPQLVSADAFADAVAVLINAVYFKGEWATQFNKDSTQTKTFHGVNGDREVEFMCASKLNTRYSIGNDLTVVSLPYKDPAYSLVVLMPNADFGEWRASLTAEKLQEAMENLGSGKINLELPKFKIESTTDGKDALKKCGVNRIFEDTANLSGISNKDLVVSKIVHKAVIEVSETGTKAYAGTAIMIEYQCMKIERPIPLIRFDKPFMYALVLTDAHGVYMASLFIGVKVK</sequence>
<dbReference type="GO" id="GO:0004867">
    <property type="term" value="F:serine-type endopeptidase inhibitor activity"/>
    <property type="evidence" value="ECO:0007669"/>
    <property type="project" value="InterPro"/>
</dbReference>
<evidence type="ECO:0000256" key="2">
    <source>
        <dbReference type="RuleBase" id="RU000411"/>
    </source>
</evidence>
<evidence type="ECO:0000313" key="5">
    <source>
        <dbReference type="EMBL" id="GMT12099.1"/>
    </source>
</evidence>
<dbReference type="Gene3D" id="3.30.497.10">
    <property type="entry name" value="Antithrombin, subunit I, domain 2"/>
    <property type="match status" value="1"/>
</dbReference>
<keyword evidence="3" id="KW-0472">Membrane</keyword>
<feature type="domain" description="Serpin" evidence="4">
    <location>
        <begin position="11"/>
        <end position="364"/>
    </location>
</feature>
<dbReference type="PROSITE" id="PS00284">
    <property type="entry name" value="SERPIN"/>
    <property type="match status" value="1"/>
</dbReference>
<accession>A0AAV5V2D1</accession>
<dbReference type="PANTHER" id="PTHR11461">
    <property type="entry name" value="SERINE PROTEASE INHIBITOR, SERPIN"/>
    <property type="match status" value="1"/>
</dbReference>
<name>A0AAV5V2D1_9BILA</name>
<dbReference type="SUPFAM" id="SSF56574">
    <property type="entry name" value="Serpins"/>
    <property type="match status" value="1"/>
</dbReference>
<dbReference type="InterPro" id="IPR042185">
    <property type="entry name" value="Serpin_sf_2"/>
</dbReference>
<dbReference type="Pfam" id="PF00079">
    <property type="entry name" value="Serpin"/>
    <property type="match status" value="1"/>
</dbReference>
<feature type="non-terminal residue" evidence="5">
    <location>
        <position position="1"/>
    </location>
</feature>
<feature type="transmembrane region" description="Helical" evidence="3">
    <location>
        <begin position="344"/>
        <end position="365"/>
    </location>
</feature>
<evidence type="ECO:0000256" key="3">
    <source>
        <dbReference type="SAM" id="Phobius"/>
    </source>
</evidence>
<dbReference type="Gene3D" id="2.30.39.10">
    <property type="entry name" value="Alpha-1-antitrypsin, domain 1"/>
    <property type="match status" value="1"/>
</dbReference>
<reference evidence="5" key="1">
    <citation type="submission" date="2023-10" db="EMBL/GenBank/DDBJ databases">
        <title>Genome assembly of Pristionchus species.</title>
        <authorList>
            <person name="Yoshida K."/>
            <person name="Sommer R.J."/>
        </authorList>
    </citation>
    <scope>NUCLEOTIDE SEQUENCE</scope>
    <source>
        <strain evidence="5">RS5133</strain>
    </source>
</reference>
<dbReference type="SMART" id="SM00093">
    <property type="entry name" value="SERPIN"/>
    <property type="match status" value="1"/>
</dbReference>
<dbReference type="Proteomes" id="UP001432322">
    <property type="component" value="Unassembled WGS sequence"/>
</dbReference>
<protein>
    <recommendedName>
        <fullName evidence="4">Serpin domain-containing protein</fullName>
    </recommendedName>
</protein>
<dbReference type="CDD" id="cd00172">
    <property type="entry name" value="serpin"/>
    <property type="match status" value="1"/>
</dbReference>
<comment type="similarity">
    <text evidence="1 2">Belongs to the serpin family.</text>
</comment>
<gene>
    <name evidence="5" type="ORF">PFISCL1PPCAC_3396</name>
</gene>
<keyword evidence="3" id="KW-1133">Transmembrane helix</keyword>
<dbReference type="InterPro" id="IPR042178">
    <property type="entry name" value="Serpin_sf_1"/>
</dbReference>
<evidence type="ECO:0000259" key="4">
    <source>
        <dbReference type="SMART" id="SM00093"/>
    </source>
</evidence>
<dbReference type="InterPro" id="IPR023795">
    <property type="entry name" value="Serpin_CS"/>
</dbReference>
<keyword evidence="3" id="KW-0812">Transmembrane</keyword>
<evidence type="ECO:0000256" key="1">
    <source>
        <dbReference type="ARBA" id="ARBA00009500"/>
    </source>
</evidence>
<dbReference type="GO" id="GO:0005615">
    <property type="term" value="C:extracellular space"/>
    <property type="evidence" value="ECO:0007669"/>
    <property type="project" value="InterPro"/>
</dbReference>
<dbReference type="PANTHER" id="PTHR11461:SF211">
    <property type="entry name" value="GH10112P-RELATED"/>
    <property type="match status" value="1"/>
</dbReference>
<comment type="caution">
    <text evidence="5">The sequence shown here is derived from an EMBL/GenBank/DDBJ whole genome shotgun (WGS) entry which is preliminary data.</text>
</comment>
<dbReference type="InterPro" id="IPR036186">
    <property type="entry name" value="Serpin_sf"/>
</dbReference>